<organism evidence="2">
    <name type="scientific">Oikopleura dioica</name>
    <name type="common">Tunicate</name>
    <dbReference type="NCBI Taxonomy" id="34765"/>
    <lineage>
        <taxon>Eukaryota</taxon>
        <taxon>Metazoa</taxon>
        <taxon>Chordata</taxon>
        <taxon>Tunicata</taxon>
        <taxon>Appendicularia</taxon>
        <taxon>Copelata</taxon>
        <taxon>Oikopleuridae</taxon>
        <taxon>Oikopleura</taxon>
    </lineage>
</organism>
<feature type="chain" id="PRO_5012858836" evidence="1">
    <location>
        <begin position="16"/>
        <end position="227"/>
    </location>
</feature>
<accession>E4YM53</accession>
<proteinExistence type="predicted"/>
<feature type="signal peptide" evidence="1">
    <location>
        <begin position="1"/>
        <end position="15"/>
    </location>
</feature>
<protein>
    <submittedName>
        <fullName evidence="2">Uncharacterized protein</fullName>
    </submittedName>
</protein>
<sequence>MKICKKLSALSLVFAAPGTFPWKEDNGIDIQQGSRGIINLPIYEYEYDEENSVSGERGAVQPEAKLKKMISNAREWIEEYATEYRKKSKLIKVVDKIDVKFNNAFKAKRCAFPESSRSLGAGFEDDYYDYEIDEAMAENDPAGSSMLSLRGKKTVDPIEKALKFKKGLDRWRNNYINQNCEKAVRLPTLSQKLYLTFETAIISQKSPKADYRLHKRQRKLSVIQPSF</sequence>
<dbReference type="AlphaFoldDB" id="E4YM53"/>
<evidence type="ECO:0000313" key="2">
    <source>
        <dbReference type="EMBL" id="CBY36564.1"/>
    </source>
</evidence>
<dbReference type="EMBL" id="FN654800">
    <property type="protein sequence ID" value="CBY36564.1"/>
    <property type="molecule type" value="Genomic_DNA"/>
</dbReference>
<name>E4YM53_OIKDI</name>
<dbReference type="Proteomes" id="UP000011014">
    <property type="component" value="Unassembled WGS sequence"/>
</dbReference>
<reference evidence="2" key="1">
    <citation type="journal article" date="2010" name="Science">
        <title>Plasticity of animal genome architecture unmasked by rapid evolution of a pelagic tunicate.</title>
        <authorList>
            <person name="Denoeud F."/>
            <person name="Henriet S."/>
            <person name="Mungpakdee S."/>
            <person name="Aury J.M."/>
            <person name="Da Silva C."/>
            <person name="Brinkmann H."/>
            <person name="Mikhaleva J."/>
            <person name="Olsen L.C."/>
            <person name="Jubin C."/>
            <person name="Canestro C."/>
            <person name="Bouquet J.M."/>
            <person name="Danks G."/>
            <person name="Poulain J."/>
            <person name="Campsteijn C."/>
            <person name="Adamski M."/>
            <person name="Cross I."/>
            <person name="Yadetie F."/>
            <person name="Muffato M."/>
            <person name="Louis A."/>
            <person name="Butcher S."/>
            <person name="Tsagkogeorga G."/>
            <person name="Konrad A."/>
            <person name="Singh S."/>
            <person name="Jensen M.F."/>
            <person name="Cong E.H."/>
            <person name="Eikeseth-Otteraa H."/>
            <person name="Noel B."/>
            <person name="Anthouard V."/>
            <person name="Porcel B.M."/>
            <person name="Kachouri-Lafond R."/>
            <person name="Nishino A."/>
            <person name="Ugolini M."/>
            <person name="Chourrout P."/>
            <person name="Nishida H."/>
            <person name="Aasland R."/>
            <person name="Huzurbazar S."/>
            <person name="Westhof E."/>
            <person name="Delsuc F."/>
            <person name="Lehrach H."/>
            <person name="Reinhardt R."/>
            <person name="Weissenbach J."/>
            <person name="Roy S.W."/>
            <person name="Artiguenave F."/>
            <person name="Postlethwait J.H."/>
            <person name="Manak J.R."/>
            <person name="Thompson E.M."/>
            <person name="Jaillon O."/>
            <person name="Du Pasquier L."/>
            <person name="Boudinot P."/>
            <person name="Liberles D.A."/>
            <person name="Volff J.N."/>
            <person name="Philippe H."/>
            <person name="Lenhard B."/>
            <person name="Roest Crollius H."/>
            <person name="Wincker P."/>
            <person name="Chourrout D."/>
        </authorList>
    </citation>
    <scope>NUCLEOTIDE SEQUENCE [LARGE SCALE GENOMIC DNA]</scope>
</reference>
<evidence type="ECO:0000256" key="1">
    <source>
        <dbReference type="SAM" id="SignalP"/>
    </source>
</evidence>
<keyword evidence="1" id="KW-0732">Signal</keyword>
<gene>
    <name evidence="2" type="ORF">GSOID_T00029575001</name>
</gene>